<dbReference type="SUPFAM" id="SSF47336">
    <property type="entry name" value="ACP-like"/>
    <property type="match status" value="1"/>
</dbReference>
<evidence type="ECO:0000313" key="4">
    <source>
        <dbReference type="EMBL" id="CBX31106.1"/>
    </source>
</evidence>
<gene>
    <name evidence="4" type="ORF">N47_E46180</name>
</gene>
<dbReference type="Pfam" id="PF00550">
    <property type="entry name" value="PP-binding"/>
    <property type="match status" value="1"/>
</dbReference>
<dbReference type="InterPro" id="IPR036736">
    <property type="entry name" value="ACP-like_sf"/>
</dbReference>
<evidence type="ECO:0000259" key="3">
    <source>
        <dbReference type="PROSITE" id="PS50075"/>
    </source>
</evidence>
<proteinExistence type="predicted"/>
<dbReference type="InterPro" id="IPR009081">
    <property type="entry name" value="PP-bd_ACP"/>
</dbReference>
<evidence type="ECO:0000256" key="2">
    <source>
        <dbReference type="ARBA" id="ARBA00022553"/>
    </source>
</evidence>
<keyword evidence="2" id="KW-0597">Phosphoprotein</keyword>
<dbReference type="EMBL" id="FR695877">
    <property type="protein sequence ID" value="CBX31106.1"/>
    <property type="molecule type" value="Genomic_DNA"/>
</dbReference>
<protein>
    <recommendedName>
        <fullName evidence="3">Carrier domain-containing protein</fullName>
    </recommendedName>
</protein>
<dbReference type="PROSITE" id="PS00012">
    <property type="entry name" value="PHOSPHOPANTETHEINE"/>
    <property type="match status" value="1"/>
</dbReference>
<dbReference type="AlphaFoldDB" id="E1YLX3"/>
<name>E1YLX3_9BACT</name>
<sequence length="84" mass="9429">MDKESNNKVIEEALIQEVAAILSKDKAAIDPKVALHEMGIDSLGFVELLVIMEKKFNIKLMESGLTRNDFKTIRSLSLKINDLI</sequence>
<dbReference type="PROSITE" id="PS50075">
    <property type="entry name" value="CARRIER"/>
    <property type="match status" value="1"/>
</dbReference>
<accession>E1YLX3</accession>
<keyword evidence="1" id="KW-0596">Phosphopantetheine</keyword>
<evidence type="ECO:0000256" key="1">
    <source>
        <dbReference type="ARBA" id="ARBA00022450"/>
    </source>
</evidence>
<organism evidence="4">
    <name type="scientific">uncultured Desulfobacterium sp</name>
    <dbReference type="NCBI Taxonomy" id="201089"/>
    <lineage>
        <taxon>Bacteria</taxon>
        <taxon>Pseudomonadati</taxon>
        <taxon>Thermodesulfobacteriota</taxon>
        <taxon>Desulfobacteria</taxon>
        <taxon>Desulfobacterales</taxon>
        <taxon>Desulfobacteriaceae</taxon>
        <taxon>Desulfobacterium</taxon>
        <taxon>environmental samples</taxon>
    </lineage>
</organism>
<dbReference type="InterPro" id="IPR006162">
    <property type="entry name" value="Ppantetheine_attach_site"/>
</dbReference>
<feature type="domain" description="Carrier" evidence="3">
    <location>
        <begin position="5"/>
        <end position="84"/>
    </location>
</feature>
<dbReference type="Gene3D" id="1.10.1200.10">
    <property type="entry name" value="ACP-like"/>
    <property type="match status" value="1"/>
</dbReference>
<reference evidence="4" key="1">
    <citation type="journal article" date="2011" name="Environ. Microbiol.">
        <title>Genomic insights into the metabolic potential of the polycyclic aromatic hydrocarbon degrading sulfate-reducing Deltaproteobacterium N47.</title>
        <authorList>
            <person name="Bergmann F."/>
            <person name="Selesi D."/>
            <person name="Weinmaier T."/>
            <person name="Tischler P."/>
            <person name="Rattei T."/>
            <person name="Meckenstock R.U."/>
        </authorList>
    </citation>
    <scope>NUCLEOTIDE SEQUENCE</scope>
</reference>